<keyword evidence="2" id="KW-1185">Reference proteome</keyword>
<proteinExistence type="predicted"/>
<accession>A0ABX0U280</accession>
<evidence type="ECO:0000313" key="1">
    <source>
        <dbReference type="EMBL" id="NIJ24609.1"/>
    </source>
</evidence>
<dbReference type="EMBL" id="JAASQP010000001">
    <property type="protein sequence ID" value="NIJ24609.1"/>
    <property type="molecule type" value="Genomic_DNA"/>
</dbReference>
<gene>
    <name evidence="1" type="ORF">FHT01_002151</name>
</gene>
<organism evidence="1 2">
    <name type="scientific">Sphingomonas japonica</name>
    <dbReference type="NCBI Taxonomy" id="511662"/>
    <lineage>
        <taxon>Bacteria</taxon>
        <taxon>Pseudomonadati</taxon>
        <taxon>Pseudomonadota</taxon>
        <taxon>Alphaproteobacteria</taxon>
        <taxon>Sphingomonadales</taxon>
        <taxon>Sphingomonadaceae</taxon>
        <taxon>Sphingomonas</taxon>
    </lineage>
</organism>
<sequence>MTGWIRQSGAARGIFVAAAFLVLLLRTLVPSGFMPVETGGTIVVQICSGYGPASIEIDLGKKAPGKHHKASDQPCSYAGFAGPLLAQLGPAVLSAPLPVIMLSSGAAIADLTVHRLAAPPPPAIGPPQDI</sequence>
<protein>
    <recommendedName>
        <fullName evidence="3">DUF2946 domain-containing protein</fullName>
    </recommendedName>
</protein>
<reference evidence="1 2" key="1">
    <citation type="submission" date="2020-03" db="EMBL/GenBank/DDBJ databases">
        <title>Genomic Encyclopedia of Type Strains, Phase IV (KMG-IV): sequencing the most valuable type-strain genomes for metagenomic binning, comparative biology and taxonomic classification.</title>
        <authorList>
            <person name="Goeker M."/>
        </authorList>
    </citation>
    <scope>NUCLEOTIDE SEQUENCE [LARGE SCALE GENOMIC DNA]</scope>
    <source>
        <strain evidence="1 2">DSM 22753</strain>
    </source>
</reference>
<dbReference type="RefSeq" id="WP_140046950.1">
    <property type="nucleotide sequence ID" value="NZ_BAAAEV010000001.1"/>
</dbReference>
<name>A0ABX0U280_9SPHN</name>
<evidence type="ECO:0000313" key="2">
    <source>
        <dbReference type="Proteomes" id="UP000788153"/>
    </source>
</evidence>
<dbReference type="Proteomes" id="UP000788153">
    <property type="component" value="Unassembled WGS sequence"/>
</dbReference>
<comment type="caution">
    <text evidence="1">The sequence shown here is derived from an EMBL/GenBank/DDBJ whole genome shotgun (WGS) entry which is preliminary data.</text>
</comment>
<evidence type="ECO:0008006" key="3">
    <source>
        <dbReference type="Google" id="ProtNLM"/>
    </source>
</evidence>